<keyword evidence="2" id="KW-1185">Reference proteome</keyword>
<accession>I2GKT6</accession>
<dbReference type="AlphaFoldDB" id="I2GKT6"/>
<reference evidence="1 2" key="1">
    <citation type="journal article" date="2012" name="J. Bacteriol.">
        <title>Genome Sequence of the Filamentous Bacterium Fibrisoma limi BUZ 3T.</title>
        <authorList>
            <person name="Filippini M."/>
            <person name="Qi W."/>
            <person name="Jaenicke S."/>
            <person name="Goesmann A."/>
            <person name="Smits T.H."/>
            <person name="Bagheri H.C."/>
        </authorList>
    </citation>
    <scope>NUCLEOTIDE SEQUENCE [LARGE SCALE GENOMIC DNA]</scope>
    <source>
        <strain evidence="2">BUZ 3T</strain>
    </source>
</reference>
<name>I2GKT6_9BACT</name>
<evidence type="ECO:0000313" key="1">
    <source>
        <dbReference type="EMBL" id="CCH54512.1"/>
    </source>
</evidence>
<dbReference type="STRING" id="1185876.BN8_03690"/>
<sequence length="84" mass="9567">MLVRIDTVRTGTRSPLTLSYRRGTVTTQPGQGAWSTKPLRSYVILGAFRQVEISEGRFKRLLKQHRARTGRKAIPMQGYCFLSL</sequence>
<gene>
    <name evidence="1" type="ORF">BN8_03690</name>
</gene>
<comment type="caution">
    <text evidence="1">The sequence shown here is derived from an EMBL/GenBank/DDBJ whole genome shotgun (WGS) entry which is preliminary data.</text>
</comment>
<dbReference type="EMBL" id="CAIT01000007">
    <property type="protein sequence ID" value="CCH54512.1"/>
    <property type="molecule type" value="Genomic_DNA"/>
</dbReference>
<protein>
    <submittedName>
        <fullName evidence="1">Uncharacterized protein</fullName>
    </submittedName>
</protein>
<organism evidence="1 2">
    <name type="scientific">Fibrisoma limi BUZ 3</name>
    <dbReference type="NCBI Taxonomy" id="1185876"/>
    <lineage>
        <taxon>Bacteria</taxon>
        <taxon>Pseudomonadati</taxon>
        <taxon>Bacteroidota</taxon>
        <taxon>Cytophagia</taxon>
        <taxon>Cytophagales</taxon>
        <taxon>Spirosomataceae</taxon>
        <taxon>Fibrisoma</taxon>
    </lineage>
</organism>
<dbReference type="Proteomes" id="UP000009309">
    <property type="component" value="Unassembled WGS sequence"/>
</dbReference>
<dbReference type="RefSeq" id="WP_009283090.1">
    <property type="nucleotide sequence ID" value="NZ_CAIT01000007.1"/>
</dbReference>
<evidence type="ECO:0000313" key="2">
    <source>
        <dbReference type="Proteomes" id="UP000009309"/>
    </source>
</evidence>
<proteinExistence type="predicted"/>